<comment type="similarity">
    <text evidence="1">Belongs to the multicopper oxidase family.</text>
</comment>
<dbReference type="InterPro" id="IPR033138">
    <property type="entry name" value="Cu_oxidase_CS"/>
</dbReference>
<dbReference type="InterPro" id="IPR011706">
    <property type="entry name" value="Cu-oxidase_C"/>
</dbReference>
<dbReference type="InterPro" id="IPR011707">
    <property type="entry name" value="Cu-oxidase-like_N"/>
</dbReference>
<proteinExistence type="inferred from homology"/>
<dbReference type="CDD" id="cd13901">
    <property type="entry name" value="CuRO_3_MaLCC_like"/>
    <property type="match status" value="1"/>
</dbReference>
<dbReference type="Pfam" id="PF07732">
    <property type="entry name" value="Cu-oxidase_3"/>
    <property type="match status" value="1"/>
</dbReference>
<dbReference type="InterPro" id="IPR001117">
    <property type="entry name" value="Cu-oxidase_2nd"/>
</dbReference>
<dbReference type="InterPro" id="IPR008972">
    <property type="entry name" value="Cupredoxin"/>
</dbReference>
<name>A0AAE0KJD6_9PEZI</name>
<evidence type="ECO:0000259" key="8">
    <source>
        <dbReference type="Pfam" id="PF07732"/>
    </source>
</evidence>
<dbReference type="PANTHER" id="PTHR11709">
    <property type="entry name" value="MULTI-COPPER OXIDASE"/>
    <property type="match status" value="1"/>
</dbReference>
<feature type="domain" description="Plastocyanin-like" evidence="7">
    <location>
        <begin position="559"/>
        <end position="659"/>
    </location>
</feature>
<keyword evidence="2" id="KW-0479">Metal-binding</keyword>
<evidence type="ECO:0000256" key="4">
    <source>
        <dbReference type="ARBA" id="ARBA00023008"/>
    </source>
</evidence>
<keyword evidence="10" id="KW-1185">Reference proteome</keyword>
<reference evidence="9" key="1">
    <citation type="journal article" date="2023" name="Mol. Phylogenet. Evol.">
        <title>Genome-scale phylogeny and comparative genomics of the fungal order Sordariales.</title>
        <authorList>
            <person name="Hensen N."/>
            <person name="Bonometti L."/>
            <person name="Westerberg I."/>
            <person name="Brannstrom I.O."/>
            <person name="Guillou S."/>
            <person name="Cros-Aarteil S."/>
            <person name="Calhoun S."/>
            <person name="Haridas S."/>
            <person name="Kuo A."/>
            <person name="Mondo S."/>
            <person name="Pangilinan J."/>
            <person name="Riley R."/>
            <person name="LaButti K."/>
            <person name="Andreopoulos B."/>
            <person name="Lipzen A."/>
            <person name="Chen C."/>
            <person name="Yan M."/>
            <person name="Daum C."/>
            <person name="Ng V."/>
            <person name="Clum A."/>
            <person name="Steindorff A."/>
            <person name="Ohm R.A."/>
            <person name="Martin F."/>
            <person name="Silar P."/>
            <person name="Natvig D.O."/>
            <person name="Lalanne C."/>
            <person name="Gautier V."/>
            <person name="Ament-Velasquez S.L."/>
            <person name="Kruys A."/>
            <person name="Hutchinson M.I."/>
            <person name="Powell A.J."/>
            <person name="Barry K."/>
            <person name="Miller A.N."/>
            <person name="Grigoriev I.V."/>
            <person name="Debuchy R."/>
            <person name="Gladieux P."/>
            <person name="Hiltunen Thoren M."/>
            <person name="Johannesson H."/>
        </authorList>
    </citation>
    <scope>NUCLEOTIDE SEQUENCE</scope>
    <source>
        <strain evidence="9">CBS 958.72</strain>
    </source>
</reference>
<dbReference type="PROSITE" id="PS00079">
    <property type="entry name" value="MULTICOPPER_OXIDASE1"/>
    <property type="match status" value="1"/>
</dbReference>
<sequence>MELWKRFWVLVTRLLHIATLAGLDEASQSQHPLGLAEPAALLEPEFLLPEAAPSSDDDPLYWRPPGHRQDNGDGFKFKCDYRAMAEKGLWEKCSTPEDRSCWLRNHETGQRYDINTDYEHDFPIGVTREYWLTVTNSTIIADGYPFIGATVFNDTYPGPWIQACWGDEVVVHVTNNITARGTSIHWHGIRQRLTMQHDGVNGITQCPIAPGITSTYRWNVMQYGSAWYHSHYSDQYADGLLGPLTLHGPSSGNFDEAADIPTLMTDWRHGSVFDKTVAGKHELEIQSILLNGIGDVTKFGDPAQKNTSAIPTPYTLVFEKKKPGTRAKRYLLRLINTSIQSTFIFSIDNHLLTIVSADFVPIYPYTNTSVLIGIGQRYNVIVEADPRANNNPSQPMPEKDKLNEFWVRTWVAEKCGADDYPDFSKTYMQTGIVRYNDSSEAEPRSSPWGGIALRCSDETYTSLRPVLPWIVGDPINPMKTGAGLQHISIVTGTGKQFPDFPMAGLAFRNVSDDAQKWNFSPLQVDFADPIMLHLNGSEPWPHHFWEVYPEGREGADDDWVWLAISSERDSQFTGDIDAHPIHLHGHDFAILQQAEGQPFEVSKVQINRFNPPRRDVVLMPTNGFIIIAFKADNPGSWLLHCHIAKHASKGLALQILERQSEALGMWGPGSEVFNDTTELCNSWNAWVKSTSPPKPFPDDSGI</sequence>
<dbReference type="GO" id="GO:0016491">
    <property type="term" value="F:oxidoreductase activity"/>
    <property type="evidence" value="ECO:0007669"/>
    <property type="project" value="UniProtKB-KW"/>
</dbReference>
<dbReference type="SUPFAM" id="SSF49503">
    <property type="entry name" value="Cupredoxins"/>
    <property type="match status" value="3"/>
</dbReference>
<organism evidence="9 10">
    <name type="scientific">Lasiosphaeria ovina</name>
    <dbReference type="NCBI Taxonomy" id="92902"/>
    <lineage>
        <taxon>Eukaryota</taxon>
        <taxon>Fungi</taxon>
        <taxon>Dikarya</taxon>
        <taxon>Ascomycota</taxon>
        <taxon>Pezizomycotina</taxon>
        <taxon>Sordariomycetes</taxon>
        <taxon>Sordariomycetidae</taxon>
        <taxon>Sordariales</taxon>
        <taxon>Lasiosphaeriaceae</taxon>
        <taxon>Lasiosphaeria</taxon>
    </lineage>
</organism>
<feature type="domain" description="Plastocyanin-like" evidence="8">
    <location>
        <begin position="135"/>
        <end position="249"/>
    </location>
</feature>
<dbReference type="InterPro" id="IPR002355">
    <property type="entry name" value="Cu_oxidase_Cu_BS"/>
</dbReference>
<feature type="chain" id="PRO_5042256262" evidence="5">
    <location>
        <begin position="27"/>
        <end position="702"/>
    </location>
</feature>
<evidence type="ECO:0000256" key="5">
    <source>
        <dbReference type="SAM" id="SignalP"/>
    </source>
</evidence>
<feature type="domain" description="Plastocyanin-like" evidence="6">
    <location>
        <begin position="262"/>
        <end position="386"/>
    </location>
</feature>
<keyword evidence="3" id="KW-0560">Oxidoreductase</keyword>
<dbReference type="AlphaFoldDB" id="A0AAE0KJD6"/>
<feature type="signal peptide" evidence="5">
    <location>
        <begin position="1"/>
        <end position="26"/>
    </location>
</feature>
<protein>
    <submittedName>
        <fullName evidence="9">Multicopper oxidase-domain-containing protein</fullName>
    </submittedName>
</protein>
<dbReference type="EMBL" id="JAULSN010000003">
    <property type="protein sequence ID" value="KAK3377302.1"/>
    <property type="molecule type" value="Genomic_DNA"/>
</dbReference>
<accession>A0AAE0KJD6</accession>
<evidence type="ECO:0000256" key="2">
    <source>
        <dbReference type="ARBA" id="ARBA00022723"/>
    </source>
</evidence>
<dbReference type="FunFam" id="2.60.40.420:FF:000021">
    <property type="entry name" value="Extracellular dihydrogeodin oxidase/laccase"/>
    <property type="match status" value="1"/>
</dbReference>
<evidence type="ECO:0000256" key="1">
    <source>
        <dbReference type="ARBA" id="ARBA00010609"/>
    </source>
</evidence>
<evidence type="ECO:0000313" key="10">
    <source>
        <dbReference type="Proteomes" id="UP001287356"/>
    </source>
</evidence>
<dbReference type="InterPro" id="IPR045087">
    <property type="entry name" value="Cu-oxidase_fam"/>
</dbReference>
<evidence type="ECO:0000256" key="3">
    <source>
        <dbReference type="ARBA" id="ARBA00023002"/>
    </source>
</evidence>
<keyword evidence="4" id="KW-0186">Copper</keyword>
<dbReference type="Pfam" id="PF00394">
    <property type="entry name" value="Cu-oxidase"/>
    <property type="match status" value="1"/>
</dbReference>
<dbReference type="PROSITE" id="PS00080">
    <property type="entry name" value="MULTICOPPER_OXIDASE2"/>
    <property type="match status" value="1"/>
</dbReference>
<dbReference type="Pfam" id="PF07731">
    <property type="entry name" value="Cu-oxidase_2"/>
    <property type="match status" value="1"/>
</dbReference>
<gene>
    <name evidence="9" type="ORF">B0T24DRAFT_574520</name>
</gene>
<dbReference type="CDD" id="cd13854">
    <property type="entry name" value="CuRO_1_MaLCC_like"/>
    <property type="match status" value="1"/>
</dbReference>
<evidence type="ECO:0000259" key="7">
    <source>
        <dbReference type="Pfam" id="PF07731"/>
    </source>
</evidence>
<dbReference type="Proteomes" id="UP001287356">
    <property type="component" value="Unassembled WGS sequence"/>
</dbReference>
<dbReference type="GO" id="GO:0005507">
    <property type="term" value="F:copper ion binding"/>
    <property type="evidence" value="ECO:0007669"/>
    <property type="project" value="InterPro"/>
</dbReference>
<reference evidence="9" key="2">
    <citation type="submission" date="2023-06" db="EMBL/GenBank/DDBJ databases">
        <authorList>
            <consortium name="Lawrence Berkeley National Laboratory"/>
            <person name="Haridas S."/>
            <person name="Hensen N."/>
            <person name="Bonometti L."/>
            <person name="Westerberg I."/>
            <person name="Brannstrom I.O."/>
            <person name="Guillou S."/>
            <person name="Cros-Aarteil S."/>
            <person name="Calhoun S."/>
            <person name="Kuo A."/>
            <person name="Mondo S."/>
            <person name="Pangilinan J."/>
            <person name="Riley R."/>
            <person name="Labutti K."/>
            <person name="Andreopoulos B."/>
            <person name="Lipzen A."/>
            <person name="Chen C."/>
            <person name="Yanf M."/>
            <person name="Daum C."/>
            <person name="Ng V."/>
            <person name="Clum A."/>
            <person name="Steindorff A."/>
            <person name="Ohm R."/>
            <person name="Martin F."/>
            <person name="Silar P."/>
            <person name="Natvig D."/>
            <person name="Lalanne C."/>
            <person name="Gautier V."/>
            <person name="Ament-Velasquez S.L."/>
            <person name="Kruys A."/>
            <person name="Hutchinson M.I."/>
            <person name="Powell A.J."/>
            <person name="Barry K."/>
            <person name="Miller A.N."/>
            <person name="Grigoriev I.V."/>
            <person name="Debuchy R."/>
            <person name="Gladieux P."/>
            <person name="Thoren M.H."/>
            <person name="Johannesson H."/>
        </authorList>
    </citation>
    <scope>NUCLEOTIDE SEQUENCE</scope>
    <source>
        <strain evidence="9">CBS 958.72</strain>
    </source>
</reference>
<evidence type="ECO:0000259" key="6">
    <source>
        <dbReference type="Pfam" id="PF00394"/>
    </source>
</evidence>
<dbReference type="Gene3D" id="2.60.40.420">
    <property type="entry name" value="Cupredoxins - blue copper proteins"/>
    <property type="match status" value="3"/>
</dbReference>
<evidence type="ECO:0000313" key="9">
    <source>
        <dbReference type="EMBL" id="KAK3377302.1"/>
    </source>
</evidence>
<keyword evidence="5" id="KW-0732">Signal</keyword>
<dbReference type="PANTHER" id="PTHR11709:SF71">
    <property type="entry name" value="OXIDOREDUCTASE TPCJ"/>
    <property type="match status" value="1"/>
</dbReference>
<comment type="caution">
    <text evidence="9">The sequence shown here is derived from an EMBL/GenBank/DDBJ whole genome shotgun (WGS) entry which is preliminary data.</text>
</comment>